<organism evidence="2 3">
    <name type="scientific">Glonium stellatum</name>
    <dbReference type="NCBI Taxonomy" id="574774"/>
    <lineage>
        <taxon>Eukaryota</taxon>
        <taxon>Fungi</taxon>
        <taxon>Dikarya</taxon>
        <taxon>Ascomycota</taxon>
        <taxon>Pezizomycotina</taxon>
        <taxon>Dothideomycetes</taxon>
        <taxon>Pleosporomycetidae</taxon>
        <taxon>Gloniales</taxon>
        <taxon>Gloniaceae</taxon>
        <taxon>Glonium</taxon>
    </lineage>
</organism>
<sequence length="104" mass="10643">MSSAASSSMTAAAASASVSALSVPTPAPALPPPSLPPSSTRKRARSPNPHILHHQTLRRPQWTHLHLRLVSAGPSLPPTTTSLTTTTTAKSGNPTAEADPPLDA</sequence>
<feature type="region of interest" description="Disordered" evidence="1">
    <location>
        <begin position="1"/>
        <end position="104"/>
    </location>
</feature>
<feature type="non-terminal residue" evidence="2">
    <location>
        <position position="104"/>
    </location>
</feature>
<dbReference type="EMBL" id="KV749377">
    <property type="protein sequence ID" value="OCL09704.1"/>
    <property type="molecule type" value="Genomic_DNA"/>
</dbReference>
<proteinExistence type="predicted"/>
<feature type="compositionally biased region" description="Basic residues" evidence="1">
    <location>
        <begin position="40"/>
        <end position="57"/>
    </location>
</feature>
<feature type="compositionally biased region" description="Low complexity" evidence="1">
    <location>
        <begin position="1"/>
        <end position="24"/>
    </location>
</feature>
<evidence type="ECO:0000313" key="3">
    <source>
        <dbReference type="Proteomes" id="UP000250140"/>
    </source>
</evidence>
<evidence type="ECO:0000256" key="1">
    <source>
        <dbReference type="SAM" id="MobiDB-lite"/>
    </source>
</evidence>
<accession>A0A8E2JU51</accession>
<gene>
    <name evidence="2" type="ORF">AOQ84DRAFT_220516</name>
</gene>
<feature type="compositionally biased region" description="Low complexity" evidence="1">
    <location>
        <begin position="78"/>
        <end position="88"/>
    </location>
</feature>
<reference evidence="2 3" key="1">
    <citation type="journal article" date="2016" name="Nat. Commun.">
        <title>Ectomycorrhizal ecology is imprinted in the genome of the dominant symbiotic fungus Cenococcum geophilum.</title>
        <authorList>
            <consortium name="DOE Joint Genome Institute"/>
            <person name="Peter M."/>
            <person name="Kohler A."/>
            <person name="Ohm R.A."/>
            <person name="Kuo A."/>
            <person name="Krutzmann J."/>
            <person name="Morin E."/>
            <person name="Arend M."/>
            <person name="Barry K.W."/>
            <person name="Binder M."/>
            <person name="Choi C."/>
            <person name="Clum A."/>
            <person name="Copeland A."/>
            <person name="Grisel N."/>
            <person name="Haridas S."/>
            <person name="Kipfer T."/>
            <person name="LaButti K."/>
            <person name="Lindquist E."/>
            <person name="Lipzen A."/>
            <person name="Maire R."/>
            <person name="Meier B."/>
            <person name="Mihaltcheva S."/>
            <person name="Molinier V."/>
            <person name="Murat C."/>
            <person name="Poggeler S."/>
            <person name="Quandt C.A."/>
            <person name="Sperisen C."/>
            <person name="Tritt A."/>
            <person name="Tisserant E."/>
            <person name="Crous P.W."/>
            <person name="Henrissat B."/>
            <person name="Nehls U."/>
            <person name="Egli S."/>
            <person name="Spatafora J.W."/>
            <person name="Grigoriev I.V."/>
            <person name="Martin F.M."/>
        </authorList>
    </citation>
    <scope>NUCLEOTIDE SEQUENCE [LARGE SCALE GENOMIC DNA]</scope>
    <source>
        <strain evidence="2 3">CBS 207.34</strain>
    </source>
</reference>
<feature type="compositionally biased region" description="Pro residues" evidence="1">
    <location>
        <begin position="25"/>
        <end position="36"/>
    </location>
</feature>
<keyword evidence="3" id="KW-1185">Reference proteome</keyword>
<dbReference type="AlphaFoldDB" id="A0A8E2JU51"/>
<protein>
    <submittedName>
        <fullName evidence="2">Uncharacterized protein</fullName>
    </submittedName>
</protein>
<name>A0A8E2JU51_9PEZI</name>
<dbReference type="Proteomes" id="UP000250140">
    <property type="component" value="Unassembled WGS sequence"/>
</dbReference>
<evidence type="ECO:0000313" key="2">
    <source>
        <dbReference type="EMBL" id="OCL09704.1"/>
    </source>
</evidence>